<dbReference type="SUPFAM" id="SSF53649">
    <property type="entry name" value="Alkaline phosphatase-like"/>
    <property type="match status" value="1"/>
</dbReference>
<dbReference type="InterPro" id="IPR017850">
    <property type="entry name" value="Alkaline_phosphatase_core_sf"/>
</dbReference>
<dbReference type="RefSeq" id="WP_241275227.1">
    <property type="nucleotide sequence ID" value="NZ_JAKZGS010000009.1"/>
</dbReference>
<dbReference type="PANTHER" id="PTHR10151:SF120">
    <property type="entry name" value="BIS(5'-ADENOSYL)-TRIPHOSPHATASE"/>
    <property type="match status" value="1"/>
</dbReference>
<sequence>MSKFKVAVVLFFSLVLLSKASFAQKSEPYVVLISLDGYRYDYTERFQPENITRFIHNGTAAKSMIPSFPTKTFPNHYTIATGMKPENHGLVNNSFFEPAKNMVYSIRERNIVEDGYWYGGTPLWVLAEQNGMKAASYYFVGSEADVQGVRPSYYRNYDAGVTNLSRITQVFEWLELPDEERPRLITLYFSDMDDVGHAYGPNNDVELSEKLKKLDKELGALFEGLKSFELDINVFLVSDHGMANVPRQNLLNLDHITEKVEGQVVNNGAMAHIYLDNPLELEQVYLRLKMKEGPFNIVKVKDRKYYKNIETYRDRLGELLILPDLGFYLATTSDMVKYQNRAAMLKTEVFGEHGFSPEYKEMQAIFYANGPGIKQGLEIDSFQNIHVYPLIVELLGLPLPENIDGDLNVLEQILKRNEPIERN</sequence>
<name>A0ABS9URB0_9BACT</name>
<feature type="chain" id="PRO_5047059688" evidence="1">
    <location>
        <begin position="24"/>
        <end position="423"/>
    </location>
</feature>
<feature type="signal peptide" evidence="1">
    <location>
        <begin position="1"/>
        <end position="23"/>
    </location>
</feature>
<dbReference type="Proteomes" id="UP001165488">
    <property type="component" value="Unassembled WGS sequence"/>
</dbReference>
<dbReference type="PANTHER" id="PTHR10151">
    <property type="entry name" value="ECTONUCLEOTIDE PYROPHOSPHATASE/PHOSPHODIESTERASE"/>
    <property type="match status" value="1"/>
</dbReference>
<keyword evidence="1" id="KW-0732">Signal</keyword>
<dbReference type="Gene3D" id="3.40.720.10">
    <property type="entry name" value="Alkaline Phosphatase, subunit A"/>
    <property type="match status" value="1"/>
</dbReference>
<dbReference type="EMBL" id="JAKZGS010000009">
    <property type="protein sequence ID" value="MCH7398725.1"/>
    <property type="molecule type" value="Genomic_DNA"/>
</dbReference>
<evidence type="ECO:0000256" key="1">
    <source>
        <dbReference type="SAM" id="SignalP"/>
    </source>
</evidence>
<gene>
    <name evidence="2" type="ORF">MM236_12040</name>
</gene>
<dbReference type="CDD" id="cd16018">
    <property type="entry name" value="Enpp"/>
    <property type="match status" value="1"/>
</dbReference>
<comment type="caution">
    <text evidence="2">The sequence shown here is derived from an EMBL/GenBank/DDBJ whole genome shotgun (WGS) entry which is preliminary data.</text>
</comment>
<protein>
    <submittedName>
        <fullName evidence="2">Ectonucleotide pyrophosphatase/phosphodiesterase</fullName>
    </submittedName>
</protein>
<evidence type="ECO:0000313" key="2">
    <source>
        <dbReference type="EMBL" id="MCH7398725.1"/>
    </source>
</evidence>
<keyword evidence="3" id="KW-1185">Reference proteome</keyword>
<dbReference type="Pfam" id="PF01663">
    <property type="entry name" value="Phosphodiest"/>
    <property type="match status" value="1"/>
</dbReference>
<reference evidence="2" key="1">
    <citation type="submission" date="2022-03" db="EMBL/GenBank/DDBJ databases">
        <title>De novo assembled genomes of Belliella spp. (Cyclobacteriaceae) strains.</title>
        <authorList>
            <person name="Szabo A."/>
            <person name="Korponai K."/>
            <person name="Felfoldi T."/>
        </authorList>
    </citation>
    <scope>NUCLEOTIDE SEQUENCE</scope>
    <source>
        <strain evidence="2">DSM 107340</strain>
    </source>
</reference>
<proteinExistence type="predicted"/>
<organism evidence="2 3">
    <name type="scientific">Belliella calami</name>
    <dbReference type="NCBI Taxonomy" id="2923436"/>
    <lineage>
        <taxon>Bacteria</taxon>
        <taxon>Pseudomonadati</taxon>
        <taxon>Bacteroidota</taxon>
        <taxon>Cytophagia</taxon>
        <taxon>Cytophagales</taxon>
        <taxon>Cyclobacteriaceae</taxon>
        <taxon>Belliella</taxon>
    </lineage>
</organism>
<dbReference type="InterPro" id="IPR002591">
    <property type="entry name" value="Phosphodiest/P_Trfase"/>
</dbReference>
<dbReference type="Gene3D" id="3.30.1360.180">
    <property type="match status" value="1"/>
</dbReference>
<accession>A0ABS9URB0</accession>
<evidence type="ECO:0000313" key="3">
    <source>
        <dbReference type="Proteomes" id="UP001165488"/>
    </source>
</evidence>